<organism evidence="1 2">
    <name type="scientific">Pseudomonas phage vB_PseuGesM_254</name>
    <dbReference type="NCBI Taxonomy" id="3092638"/>
    <lineage>
        <taxon>Viruses</taxon>
        <taxon>Duplodnaviria</taxon>
        <taxon>Heunggongvirae</taxon>
        <taxon>Uroviricota</taxon>
        <taxon>Caudoviricetes</taxon>
        <taxon>Vandenendeviridae</taxon>
        <taxon>Chemalvirus</taxon>
        <taxon>Chemalvirus PseuGes254</taxon>
    </lineage>
</organism>
<name>A0AAX4G6G5_9CAUD</name>
<sequence length="45" mass="5236">MVTLAMVMKAWDYAESHPHKYLRGTTNWCAAVAWKINEQLQQKEG</sequence>
<proteinExistence type="predicted"/>
<dbReference type="Proteomes" id="UP001305174">
    <property type="component" value="Segment"/>
</dbReference>
<dbReference type="EMBL" id="OR575930">
    <property type="protein sequence ID" value="WOZ57509.1"/>
    <property type="molecule type" value="Genomic_DNA"/>
</dbReference>
<evidence type="ECO:0000313" key="2">
    <source>
        <dbReference type="Proteomes" id="UP001305174"/>
    </source>
</evidence>
<protein>
    <submittedName>
        <fullName evidence="1">Uncharacterized protein</fullName>
    </submittedName>
</protein>
<reference evidence="2" key="1">
    <citation type="submission" date="2024-05" db="EMBL/GenBank/DDBJ databases">
        <authorList>
            <person name="Tikunov A.Y."/>
            <person name="Morozova V.V."/>
            <person name="Kozlova Y.N."/>
            <person name="Tikunova N.V."/>
            <person name="Babkin I.V."/>
        </authorList>
    </citation>
    <scope>NUCLEOTIDE SEQUENCE [LARGE SCALE GENOMIC DNA]</scope>
</reference>
<keyword evidence="2" id="KW-1185">Reference proteome</keyword>
<evidence type="ECO:0000313" key="1">
    <source>
        <dbReference type="EMBL" id="WOZ57509.1"/>
    </source>
</evidence>
<accession>A0AAX4G6G5</accession>